<evidence type="ECO:0000313" key="8">
    <source>
        <dbReference type="EMBL" id="WWD79805.1"/>
    </source>
</evidence>
<dbReference type="InterPro" id="IPR036188">
    <property type="entry name" value="FAD/NAD-bd_sf"/>
</dbReference>
<name>A0AAJ8N0G4_9BACI</name>
<dbReference type="InterPro" id="IPR036873">
    <property type="entry name" value="Rhodanese-like_dom_sf"/>
</dbReference>
<sequence>MKVIIVGGVAGGASAAARLRRISEETEIVVFEKGKYVSFANCGLPYYIGGAIEEREKLLVQTVEGMTRRFRLDVRNETEVMSVNRENKTVSVIHLPTGEEYTESYDKLLLSPGARPVIPPIPGLTEAENLFTLRDIPDTDRIKAWVDNHKPKQAVVIGGGFIGLEMAENLHARGLNVTIVEMADQVMAPLDKEMAAIVENRIRDYTDLHLNDGVKEFKQKGQKVVLSSGRELSSDITILSIGVTPENELAVKAGLPLGDRGGIAVNKYLQTEDPDIYAVGDAVETTDYILNTPVMVPLAWPANRQGRIAADTISGDPKAYSGTLGTAVAKVFDLTAASAGNNEKTLREAGIDFKAVHIHPLSHAGYYPGASPIAMKLIFSPGDGKIFGVQAVGKDGVDKRVDVIATAVKGGLTVYDLQELELSYAPPYSSAKDPVNMIGYAASHVADGEIDIIHAGEVRERMNAGEILVDVRTPGEFEKGTIPGAVNIELDNLRDRLQELPKDRIINITCQVGLRGYLAVRILKGNGYKARNLSGGYKTYSEMYRNAHVVKK</sequence>
<feature type="domain" description="Rhodanese" evidence="7">
    <location>
        <begin position="462"/>
        <end position="549"/>
    </location>
</feature>
<dbReference type="InterPro" id="IPR016156">
    <property type="entry name" value="FAD/NAD-linked_Rdtase_dimer_sf"/>
</dbReference>
<dbReference type="Proteomes" id="UP000321816">
    <property type="component" value="Chromosome"/>
</dbReference>
<gene>
    <name evidence="8" type="ORF">FTX54_015635</name>
</gene>
<dbReference type="InterPro" id="IPR050260">
    <property type="entry name" value="FAD-bd_OxRdtase"/>
</dbReference>
<keyword evidence="3" id="KW-0285">Flavoprotein</keyword>
<comment type="similarity">
    <text evidence="2">Belongs to the class-III pyridine nucleotide-disulfide oxidoreductase family.</text>
</comment>
<dbReference type="CDD" id="cd01524">
    <property type="entry name" value="RHOD_Pyr_redox"/>
    <property type="match status" value="1"/>
</dbReference>
<evidence type="ECO:0000256" key="6">
    <source>
        <dbReference type="ARBA" id="ARBA00023284"/>
    </source>
</evidence>
<dbReference type="NCBIfam" id="NF010037">
    <property type="entry name" value="PRK13512.1"/>
    <property type="match status" value="1"/>
</dbReference>
<evidence type="ECO:0000256" key="3">
    <source>
        <dbReference type="ARBA" id="ARBA00022630"/>
    </source>
</evidence>
<dbReference type="InterPro" id="IPR001763">
    <property type="entry name" value="Rhodanese-like_dom"/>
</dbReference>
<accession>A0AAJ8N0G4</accession>
<dbReference type="InterPro" id="IPR004099">
    <property type="entry name" value="Pyr_nucl-diS_OxRdtase_dimer"/>
</dbReference>
<dbReference type="Pfam" id="PF00581">
    <property type="entry name" value="Rhodanese"/>
    <property type="match status" value="1"/>
</dbReference>
<evidence type="ECO:0000256" key="1">
    <source>
        <dbReference type="ARBA" id="ARBA00001974"/>
    </source>
</evidence>
<dbReference type="Gene3D" id="3.50.50.60">
    <property type="entry name" value="FAD/NAD(P)-binding domain"/>
    <property type="match status" value="2"/>
</dbReference>
<evidence type="ECO:0000313" key="9">
    <source>
        <dbReference type="Proteomes" id="UP000321816"/>
    </source>
</evidence>
<dbReference type="Gene3D" id="3.40.250.10">
    <property type="entry name" value="Rhodanese-like domain"/>
    <property type="match status" value="1"/>
</dbReference>
<dbReference type="SMART" id="SM00450">
    <property type="entry name" value="RHOD"/>
    <property type="match status" value="1"/>
</dbReference>
<dbReference type="PROSITE" id="PS50206">
    <property type="entry name" value="RHODANESE_3"/>
    <property type="match status" value="1"/>
</dbReference>
<keyword evidence="4" id="KW-0274">FAD</keyword>
<keyword evidence="5 8" id="KW-0560">Oxidoreductase</keyword>
<dbReference type="SUPFAM" id="SSF55424">
    <property type="entry name" value="FAD/NAD-linked reductases, dimerisation (C-terminal) domain"/>
    <property type="match status" value="1"/>
</dbReference>
<dbReference type="PRINTS" id="PR00368">
    <property type="entry name" value="FADPNR"/>
</dbReference>
<evidence type="ECO:0000256" key="2">
    <source>
        <dbReference type="ARBA" id="ARBA00009130"/>
    </source>
</evidence>
<dbReference type="SUPFAM" id="SSF51905">
    <property type="entry name" value="FAD/NAD(P)-binding domain"/>
    <property type="match status" value="2"/>
</dbReference>
<keyword evidence="6" id="KW-0676">Redox-active center</keyword>
<dbReference type="Pfam" id="PF02852">
    <property type="entry name" value="Pyr_redox_dim"/>
    <property type="match status" value="1"/>
</dbReference>
<proteinExistence type="inferred from homology"/>
<evidence type="ECO:0000256" key="5">
    <source>
        <dbReference type="ARBA" id="ARBA00023002"/>
    </source>
</evidence>
<evidence type="ECO:0000256" key="4">
    <source>
        <dbReference type="ARBA" id="ARBA00022827"/>
    </source>
</evidence>
<reference evidence="8 9" key="1">
    <citation type="submission" date="2024-01" db="EMBL/GenBank/DDBJ databases">
        <title>Complete Genome Sequence of Alkalicoccus halolimnae BZ-SZ-XJ29T, a Moderately Halophilic Bacterium Isolated from a Salt Lake.</title>
        <authorList>
            <person name="Zhao B."/>
        </authorList>
    </citation>
    <scope>NUCLEOTIDE SEQUENCE [LARGE SCALE GENOMIC DNA]</scope>
    <source>
        <strain evidence="8 9">BZ-SZ-XJ29</strain>
    </source>
</reference>
<evidence type="ECO:0000259" key="7">
    <source>
        <dbReference type="PROSITE" id="PS50206"/>
    </source>
</evidence>
<dbReference type="InterPro" id="IPR023753">
    <property type="entry name" value="FAD/NAD-binding_dom"/>
</dbReference>
<comment type="cofactor">
    <cofactor evidence="1">
        <name>FAD</name>
        <dbReference type="ChEBI" id="CHEBI:57692"/>
    </cofactor>
</comment>
<dbReference type="PANTHER" id="PTHR43429">
    <property type="entry name" value="PYRIDINE NUCLEOTIDE-DISULFIDE OXIDOREDUCTASE DOMAIN-CONTAINING"/>
    <property type="match status" value="1"/>
</dbReference>
<protein>
    <submittedName>
        <fullName evidence="8">CoA-disulfide reductase</fullName>
        <ecNumber evidence="8">1.8.1.14</ecNumber>
    </submittedName>
</protein>
<keyword evidence="9" id="KW-1185">Reference proteome</keyword>
<dbReference type="AlphaFoldDB" id="A0AAJ8N0G4"/>
<dbReference type="PANTHER" id="PTHR43429:SF1">
    <property type="entry name" value="NAD(P)H SULFUR OXIDOREDUCTASE (COA-DEPENDENT)"/>
    <property type="match status" value="1"/>
</dbReference>
<dbReference type="PRINTS" id="PR00411">
    <property type="entry name" value="PNDRDTASEI"/>
</dbReference>
<dbReference type="RefSeq" id="WP_246125560.1">
    <property type="nucleotide sequence ID" value="NZ_CP144914.1"/>
</dbReference>
<dbReference type="GO" id="GO:0050451">
    <property type="term" value="F:CoA-disulfide reductase (NADPH) activity"/>
    <property type="evidence" value="ECO:0007669"/>
    <property type="project" value="UniProtKB-EC"/>
</dbReference>
<dbReference type="SUPFAM" id="SSF52821">
    <property type="entry name" value="Rhodanese/Cell cycle control phosphatase"/>
    <property type="match status" value="1"/>
</dbReference>
<organism evidence="8 9">
    <name type="scientific">Alkalicoccus halolimnae</name>
    <dbReference type="NCBI Taxonomy" id="1667239"/>
    <lineage>
        <taxon>Bacteria</taxon>
        <taxon>Bacillati</taxon>
        <taxon>Bacillota</taxon>
        <taxon>Bacilli</taxon>
        <taxon>Bacillales</taxon>
        <taxon>Bacillaceae</taxon>
        <taxon>Alkalicoccus</taxon>
    </lineage>
</organism>
<dbReference type="KEGG" id="ahal:FTX54_015635"/>
<dbReference type="Pfam" id="PF07992">
    <property type="entry name" value="Pyr_redox_2"/>
    <property type="match status" value="1"/>
</dbReference>
<dbReference type="EMBL" id="CP144914">
    <property type="protein sequence ID" value="WWD79805.1"/>
    <property type="molecule type" value="Genomic_DNA"/>
</dbReference>
<dbReference type="EC" id="1.8.1.14" evidence="8"/>